<dbReference type="PROSITE" id="PS00683">
    <property type="entry name" value="RHODANESE_2"/>
    <property type="match status" value="1"/>
</dbReference>
<dbReference type="PROSITE" id="PS50206">
    <property type="entry name" value="RHODANESE_3"/>
    <property type="match status" value="2"/>
</dbReference>
<evidence type="ECO:0000259" key="4">
    <source>
        <dbReference type="PROSITE" id="PS50206"/>
    </source>
</evidence>
<dbReference type="CDD" id="cd01449">
    <property type="entry name" value="TST_Repeat_2"/>
    <property type="match status" value="1"/>
</dbReference>
<dbReference type="Pfam" id="PF00581">
    <property type="entry name" value="Rhodanese"/>
    <property type="match status" value="2"/>
</dbReference>
<dbReference type="PANTHER" id="PTHR11364:SF27">
    <property type="entry name" value="SULFURTRANSFERASE"/>
    <property type="match status" value="1"/>
</dbReference>
<keyword evidence="6" id="KW-1185">Reference proteome</keyword>
<dbReference type="EMBL" id="BAAALG010000002">
    <property type="protein sequence ID" value="GAA1093086.1"/>
    <property type="molecule type" value="Genomic_DNA"/>
</dbReference>
<name>A0ABN1TLS5_9ACTN</name>
<dbReference type="CDD" id="cd01448">
    <property type="entry name" value="TST_Repeat_1"/>
    <property type="match status" value="1"/>
</dbReference>
<evidence type="ECO:0000256" key="1">
    <source>
        <dbReference type="ARBA" id="ARBA00022679"/>
    </source>
</evidence>
<sequence length="273" mass="28409">MGFSPLISVAELAADRGAYDVLDVRYRLGGPPGADEFAAGHLAGARYVDLDTALAAAPGLGGRHPLPDPAVFVAAMRAAGVHNDRGVVVYDDWSGHAAARAWWLLRHYGHRRVQVLDGGWPAWQAAGLETATGPAQSAVGDFDGVPGEMPTVGPDEVLELARRGTVLDARAAERYRGEVEPVDPVAGHIPGALNAPTSANLEADGHFLGVDALRDVYAAHGVAPGVPVGVYCGSGVTAAHDVLALERIGVRAALYPGSWSEWVSDPTRPVARG</sequence>
<accession>A0ABN1TLS5</accession>
<keyword evidence="2" id="KW-0677">Repeat</keyword>
<evidence type="ECO:0000313" key="5">
    <source>
        <dbReference type="EMBL" id="GAA1093086.1"/>
    </source>
</evidence>
<dbReference type="InterPro" id="IPR036873">
    <property type="entry name" value="Rhodanese-like_dom_sf"/>
</dbReference>
<reference evidence="5 6" key="1">
    <citation type="journal article" date="2019" name="Int. J. Syst. Evol. Microbiol.">
        <title>The Global Catalogue of Microorganisms (GCM) 10K type strain sequencing project: providing services to taxonomists for standard genome sequencing and annotation.</title>
        <authorList>
            <consortium name="The Broad Institute Genomics Platform"/>
            <consortium name="The Broad Institute Genome Sequencing Center for Infectious Disease"/>
            <person name="Wu L."/>
            <person name="Ma J."/>
        </authorList>
    </citation>
    <scope>NUCLEOTIDE SEQUENCE [LARGE SCALE GENOMIC DNA]</scope>
    <source>
        <strain evidence="5 6">JCM 13008</strain>
    </source>
</reference>
<dbReference type="PANTHER" id="PTHR11364">
    <property type="entry name" value="THIOSULFATE SULFERTANSFERASE"/>
    <property type="match status" value="1"/>
</dbReference>
<proteinExistence type="predicted"/>
<evidence type="ECO:0000313" key="6">
    <source>
        <dbReference type="Proteomes" id="UP001501581"/>
    </source>
</evidence>
<organism evidence="5 6">
    <name type="scientific">Nocardioides dubius</name>
    <dbReference type="NCBI Taxonomy" id="317019"/>
    <lineage>
        <taxon>Bacteria</taxon>
        <taxon>Bacillati</taxon>
        <taxon>Actinomycetota</taxon>
        <taxon>Actinomycetes</taxon>
        <taxon>Propionibacteriales</taxon>
        <taxon>Nocardioidaceae</taxon>
        <taxon>Nocardioides</taxon>
    </lineage>
</organism>
<dbReference type="InterPro" id="IPR045078">
    <property type="entry name" value="TST/MPST-like"/>
</dbReference>
<dbReference type="Proteomes" id="UP001501581">
    <property type="component" value="Unassembled WGS sequence"/>
</dbReference>
<dbReference type="RefSeq" id="WP_343991101.1">
    <property type="nucleotide sequence ID" value="NZ_BAAALG010000002.1"/>
</dbReference>
<comment type="caution">
    <text evidence="5">The sequence shown here is derived from an EMBL/GenBank/DDBJ whole genome shotgun (WGS) entry which is preliminary data.</text>
</comment>
<evidence type="ECO:0000256" key="3">
    <source>
        <dbReference type="RuleBase" id="RU000507"/>
    </source>
</evidence>
<dbReference type="SMART" id="SM00450">
    <property type="entry name" value="RHOD"/>
    <property type="match status" value="2"/>
</dbReference>
<dbReference type="InterPro" id="IPR001307">
    <property type="entry name" value="Thiosulphate_STrfase_CS"/>
</dbReference>
<gene>
    <name evidence="5" type="ORF">GCM10009668_05440</name>
</gene>
<feature type="domain" description="Rhodanese" evidence="4">
    <location>
        <begin position="15"/>
        <end position="132"/>
    </location>
</feature>
<dbReference type="InterPro" id="IPR001763">
    <property type="entry name" value="Rhodanese-like_dom"/>
</dbReference>
<keyword evidence="1 3" id="KW-0808">Transferase</keyword>
<protein>
    <recommendedName>
        <fullName evidence="3">Sulfurtransferase</fullName>
    </recommendedName>
</protein>
<dbReference type="Gene3D" id="3.40.250.10">
    <property type="entry name" value="Rhodanese-like domain"/>
    <property type="match status" value="2"/>
</dbReference>
<dbReference type="SUPFAM" id="SSF52821">
    <property type="entry name" value="Rhodanese/Cell cycle control phosphatase"/>
    <property type="match status" value="2"/>
</dbReference>
<evidence type="ECO:0000256" key="2">
    <source>
        <dbReference type="ARBA" id="ARBA00022737"/>
    </source>
</evidence>
<feature type="domain" description="Rhodanese" evidence="4">
    <location>
        <begin position="160"/>
        <end position="271"/>
    </location>
</feature>